<comment type="subcellular location">
    <subcellularLocation>
        <location evidence="1">Virion</location>
    </subcellularLocation>
</comment>
<dbReference type="InterPro" id="IPR005563">
    <property type="entry name" value="A_protein"/>
</dbReference>
<sequence>MTTRPQRPNPETVNAGYVETNEIRQASGSYSVTNAVKSRLSYQRTWTGVRTPGFSKLKPSQYPVNPHTVTLTVVENDILFEGKYGIANPNIGFYNLLYSAWSNHYSAPAGPTHLSLARNKAIRNLIEKAELGIEGNIAQDFAQIGQTVRMVGDTAHRIHKSVQQLRHGNITGAVNTLFAGKHPRYHTNKRPTPAKSIADNWLCLQYGWKPLLQDINGAMKSLANLNSGSSPFIRRVVASGTHSTSSTTSYPPFDTQLTGVKGTHIVTQLTRCKMTLRYRIESPLKSFLAQTGFTNPLNLTWEIIPFSFVADWFLPIGPWLETLSAWHGLAFLDGSEVNFSRQQVVSAIDGAAPSNINNTLLVTTHGTFTRMIVKLDRSKLSSFPSQTFPSFKNGLASVDHALNGIALIKSVFHR</sequence>
<evidence type="ECO:0000256" key="6">
    <source>
        <dbReference type="ARBA" id="ARBA00023296"/>
    </source>
</evidence>
<proteinExistence type="inferred from homology"/>
<keyword evidence="3" id="KW-1161">Viral attachment to host cell</keyword>
<organism evidence="8">
    <name type="scientific">Leviviridae sp</name>
    <dbReference type="NCBI Taxonomy" id="2027243"/>
    <lineage>
        <taxon>Viruses</taxon>
        <taxon>Riboviria</taxon>
        <taxon>Orthornavirae</taxon>
        <taxon>Lenarviricota</taxon>
        <taxon>Leviviricetes</taxon>
        <taxon>Norzivirales</taxon>
        <taxon>Fiersviridae</taxon>
    </lineage>
</organism>
<dbReference type="GO" id="GO:0039666">
    <property type="term" value="P:virion attachment to host cell pilus"/>
    <property type="evidence" value="ECO:0007669"/>
    <property type="project" value="UniProtKB-KW"/>
</dbReference>
<evidence type="ECO:0000256" key="7">
    <source>
        <dbReference type="ARBA" id="ARBA00035110"/>
    </source>
</evidence>
<name>A0A514D0J7_9VIRU</name>
<evidence type="ECO:0000256" key="2">
    <source>
        <dbReference type="ARBA" id="ARBA00022581"/>
    </source>
</evidence>
<evidence type="ECO:0000256" key="4">
    <source>
        <dbReference type="ARBA" id="ARBA00022844"/>
    </source>
</evidence>
<gene>
    <name evidence="8" type="ORF">H2RhizoLitter49668_000003</name>
</gene>
<evidence type="ECO:0000313" key="8">
    <source>
        <dbReference type="EMBL" id="QDH87123.1"/>
    </source>
</evidence>
<keyword evidence="5" id="KW-1175">Viral attachment to host cell pilus</keyword>
<reference evidence="8" key="1">
    <citation type="submission" date="2019-05" db="EMBL/GenBank/DDBJ databases">
        <title>Metatranscriptomic reconstruction reveals RNA viruses with the potential to shape carbon cycling in soil.</title>
        <authorList>
            <person name="Starr E.P."/>
            <person name="Nuccio E."/>
            <person name="Pett-Ridge J."/>
            <person name="Banfield J.F."/>
            <person name="Firestone M.K."/>
        </authorList>
    </citation>
    <scope>NUCLEOTIDE SEQUENCE</scope>
    <source>
        <strain evidence="8">H2_Rhizo_Litter_49_scaffold_668</strain>
    </source>
</reference>
<dbReference type="GO" id="GO:0044423">
    <property type="term" value="C:virion component"/>
    <property type="evidence" value="ECO:0007669"/>
    <property type="project" value="UniProtKB-KW"/>
</dbReference>
<protein>
    <submittedName>
        <fullName evidence="8">Uncharacterized protein</fullName>
    </submittedName>
</protein>
<keyword evidence="2" id="KW-0945">Host-virus interaction</keyword>
<dbReference type="EMBL" id="MN033155">
    <property type="protein sequence ID" value="QDH87123.1"/>
    <property type="molecule type" value="Genomic_RNA"/>
</dbReference>
<evidence type="ECO:0000256" key="1">
    <source>
        <dbReference type="ARBA" id="ARBA00004328"/>
    </source>
</evidence>
<evidence type="ECO:0000256" key="3">
    <source>
        <dbReference type="ARBA" id="ARBA00022804"/>
    </source>
</evidence>
<dbReference type="Pfam" id="PF03863">
    <property type="entry name" value="Phage_mat-A"/>
    <property type="match status" value="1"/>
</dbReference>
<accession>A0A514D0J7</accession>
<keyword evidence="6" id="KW-1160">Virus entry into host cell</keyword>
<keyword evidence="4" id="KW-0946">Virion</keyword>
<evidence type="ECO:0000256" key="5">
    <source>
        <dbReference type="ARBA" id="ARBA00023104"/>
    </source>
</evidence>
<comment type="similarity">
    <text evidence="7">Belongs to the Leviviricetes maturation protein family.</text>
</comment>